<sequence length="149" mass="15646">MEKSMKKSVLVFALIAVMALAVPFMAQAADKPDGTVAFKTHNVAVGVGVTWGDGTLTYKGKTYKFSIEGLSLLDLGMGDVEAKGEVYNLKKLSDFEGNYSSVQAGAALGKGVAVSQLVNDAGVKMNLKAVQDAARLTLAPGGMKIKFKK</sequence>
<evidence type="ECO:0000313" key="2">
    <source>
        <dbReference type="EMBL" id="BEQ13801.1"/>
    </source>
</evidence>
<evidence type="ECO:0000256" key="1">
    <source>
        <dbReference type="SAM" id="SignalP"/>
    </source>
</evidence>
<name>A0AAU9E9N3_9BACT</name>
<feature type="signal peptide" evidence="1">
    <location>
        <begin position="1"/>
        <end position="28"/>
    </location>
</feature>
<protein>
    <recommendedName>
        <fullName evidence="4">DUF1134 domain-containing protein</fullName>
    </recommendedName>
</protein>
<dbReference type="AlphaFoldDB" id="A0AAU9E9N3"/>
<dbReference type="KEGG" id="dmp:FAK_08670"/>
<keyword evidence="3" id="KW-1185">Reference proteome</keyword>
<evidence type="ECO:0008006" key="4">
    <source>
        <dbReference type="Google" id="ProtNLM"/>
    </source>
</evidence>
<organism evidence="2 3">
    <name type="scientific">Desulfoferula mesophila</name>
    <dbReference type="NCBI Taxonomy" id="3058419"/>
    <lineage>
        <taxon>Bacteria</taxon>
        <taxon>Pseudomonadati</taxon>
        <taxon>Thermodesulfobacteriota</taxon>
        <taxon>Desulfarculia</taxon>
        <taxon>Desulfarculales</taxon>
        <taxon>Desulfarculaceae</taxon>
        <taxon>Desulfoferula</taxon>
    </lineage>
</organism>
<keyword evidence="1" id="KW-0732">Signal</keyword>
<gene>
    <name evidence="2" type="ORF">FAK_08670</name>
</gene>
<evidence type="ECO:0000313" key="3">
    <source>
        <dbReference type="Proteomes" id="UP001366166"/>
    </source>
</evidence>
<accession>A0AAU9E9N3</accession>
<feature type="chain" id="PRO_5043493708" description="DUF1134 domain-containing protein" evidence="1">
    <location>
        <begin position="29"/>
        <end position="149"/>
    </location>
</feature>
<dbReference type="EMBL" id="AP028679">
    <property type="protein sequence ID" value="BEQ13801.1"/>
    <property type="molecule type" value="Genomic_DNA"/>
</dbReference>
<proteinExistence type="predicted"/>
<dbReference type="Proteomes" id="UP001366166">
    <property type="component" value="Chromosome"/>
</dbReference>
<reference evidence="3" key="1">
    <citation type="journal article" date="2023" name="Arch. Microbiol.">
        <title>Desulfoferula mesophilus gen. nov. sp. nov., a mesophilic sulfate-reducing bacterium isolated from a brackish lake sediment.</title>
        <authorList>
            <person name="Watanabe T."/>
            <person name="Yabe T."/>
            <person name="Tsuji J.M."/>
            <person name="Fukui M."/>
        </authorList>
    </citation>
    <scope>NUCLEOTIDE SEQUENCE [LARGE SCALE GENOMIC DNA]</scope>
    <source>
        <strain evidence="3">12FAK</strain>
    </source>
</reference>